<dbReference type="EMBL" id="FWDM01000036">
    <property type="protein sequence ID" value="SLM15300.1"/>
    <property type="molecule type" value="Genomic_DNA"/>
</dbReference>
<dbReference type="GO" id="GO:0006281">
    <property type="term" value="P:DNA repair"/>
    <property type="evidence" value="ECO:0007669"/>
    <property type="project" value="InterPro"/>
</dbReference>
<proteinExistence type="predicted"/>
<dbReference type="Pfam" id="PF05866">
    <property type="entry name" value="RusA"/>
    <property type="match status" value="1"/>
</dbReference>
<dbReference type="InterPro" id="IPR008822">
    <property type="entry name" value="Endonuclease_RusA-like"/>
</dbReference>
<organism evidence="1">
    <name type="scientific">uncultured spirochete</name>
    <dbReference type="NCBI Taxonomy" id="156406"/>
    <lineage>
        <taxon>Bacteria</taxon>
        <taxon>Pseudomonadati</taxon>
        <taxon>Spirochaetota</taxon>
        <taxon>Spirochaetia</taxon>
        <taxon>Spirochaetales</taxon>
        <taxon>environmental samples</taxon>
    </lineage>
</organism>
<gene>
    <name evidence="1" type="ORF">SPIROBIBN47_410026</name>
</gene>
<dbReference type="Gene3D" id="3.30.1330.70">
    <property type="entry name" value="Holliday junction resolvase RusA"/>
    <property type="match status" value="1"/>
</dbReference>
<dbReference type="GO" id="GO:0006310">
    <property type="term" value="P:DNA recombination"/>
    <property type="evidence" value="ECO:0007669"/>
    <property type="project" value="InterPro"/>
</dbReference>
<reference evidence="1" key="1">
    <citation type="submission" date="2017-02" db="EMBL/GenBank/DDBJ databases">
        <authorList>
            <person name="Regsiter A."/>
            <person name="William W."/>
        </authorList>
    </citation>
    <scope>NUCLEOTIDE SEQUENCE</scope>
    <source>
        <strain evidence="1">Bib</strain>
    </source>
</reference>
<dbReference type="SUPFAM" id="SSF103084">
    <property type="entry name" value="Holliday junction resolvase RusA"/>
    <property type="match status" value="1"/>
</dbReference>
<accession>A0A3P3XL95</accession>
<dbReference type="GO" id="GO:0000287">
    <property type="term" value="F:magnesium ion binding"/>
    <property type="evidence" value="ECO:0007669"/>
    <property type="project" value="InterPro"/>
</dbReference>
<name>A0A3P3XL95_9SPIR</name>
<dbReference type="AlphaFoldDB" id="A0A3P3XL95"/>
<evidence type="ECO:0000313" key="1">
    <source>
        <dbReference type="EMBL" id="SLM15300.1"/>
    </source>
</evidence>
<sequence length="156" mass="17242">MIRLFIPGEPRGEPRTRATRTMSGKVLVYHDASADRWKQQVQLAFALKRTAMLTGPVAVSMEFISKPKDPHGYYSTKKPDADNLAKAALDALTKARAWKDDAQVACLIVTKRFAQPKTGEQAGAFIEIEELPQTMDPAFPASLAGYMGRGFLRVCQ</sequence>
<protein>
    <submittedName>
        <fullName evidence="1">Uncharacterized protein</fullName>
    </submittedName>
</protein>
<dbReference type="InterPro" id="IPR036614">
    <property type="entry name" value="RusA-like_sf"/>
</dbReference>